<evidence type="ECO:0000313" key="2">
    <source>
        <dbReference type="Proteomes" id="UP001549320"/>
    </source>
</evidence>
<organism evidence="1 2">
    <name type="scientific">Ottowia thiooxydans</name>
    <dbReference type="NCBI Taxonomy" id="219182"/>
    <lineage>
        <taxon>Bacteria</taxon>
        <taxon>Pseudomonadati</taxon>
        <taxon>Pseudomonadota</taxon>
        <taxon>Betaproteobacteria</taxon>
        <taxon>Burkholderiales</taxon>
        <taxon>Comamonadaceae</taxon>
        <taxon>Ottowia</taxon>
    </lineage>
</organism>
<dbReference type="Proteomes" id="UP001549320">
    <property type="component" value="Unassembled WGS sequence"/>
</dbReference>
<gene>
    <name evidence="1" type="ORF">ABIE13_005385</name>
</gene>
<evidence type="ECO:0000313" key="1">
    <source>
        <dbReference type="EMBL" id="MET4580245.1"/>
    </source>
</evidence>
<comment type="caution">
    <text evidence="1">The sequence shown here is derived from an EMBL/GenBank/DDBJ whole genome shotgun (WGS) entry which is preliminary data.</text>
</comment>
<sequence>MRQGSRLFPLGAPSSSLAILLTSNKRPKIAKLELGAPRKYQPCPELEPQKLKDLQPHAPGFLAVSLGSPSSCSALRRLLRLNDAEQELGGPSENRHSPD</sequence>
<accession>A0ABV2QI30</accession>
<protein>
    <submittedName>
        <fullName evidence="1">Uncharacterized protein</fullName>
    </submittedName>
</protein>
<name>A0ABV2QI30_9BURK</name>
<proteinExistence type="predicted"/>
<reference evidence="1 2" key="1">
    <citation type="submission" date="2024-06" db="EMBL/GenBank/DDBJ databases">
        <title>Sorghum-associated microbial communities from plants grown in Nebraska, USA.</title>
        <authorList>
            <person name="Schachtman D."/>
        </authorList>
    </citation>
    <scope>NUCLEOTIDE SEQUENCE [LARGE SCALE GENOMIC DNA]</scope>
    <source>
        <strain evidence="1 2">2709</strain>
    </source>
</reference>
<keyword evidence="2" id="KW-1185">Reference proteome</keyword>
<dbReference type="EMBL" id="JBEPSH010000015">
    <property type="protein sequence ID" value="MET4580245.1"/>
    <property type="molecule type" value="Genomic_DNA"/>
</dbReference>